<dbReference type="AlphaFoldDB" id="A0A5N6ERG7"/>
<evidence type="ECO:0000313" key="3">
    <source>
        <dbReference type="Proteomes" id="UP000326799"/>
    </source>
</evidence>
<reference evidence="2 3" key="1">
    <citation type="submission" date="2019-04" db="EMBL/GenBank/DDBJ databases">
        <title>Fungal friends and foes A comparative genomics study of 23 Aspergillus species from section Flavi.</title>
        <authorList>
            <consortium name="DOE Joint Genome Institute"/>
            <person name="Kjaerbolling I."/>
            <person name="Vesth T.C."/>
            <person name="Frisvad J.C."/>
            <person name="Nybo J.L."/>
            <person name="Theobald S."/>
            <person name="Kildgaard S."/>
            <person name="Petersen T.I."/>
            <person name="Kuo A."/>
            <person name="Sato A."/>
            <person name="Lyhne E.K."/>
            <person name="Kogle M.E."/>
            <person name="Wiebenga A."/>
            <person name="Kun R.S."/>
            <person name="Lubbers R.J."/>
            <person name="Makela M.R."/>
            <person name="Barry K."/>
            <person name="Chovatia M."/>
            <person name="Clum A."/>
            <person name="Daum C."/>
            <person name="Haridas S."/>
            <person name="He G."/>
            <person name="LaButti K."/>
            <person name="Lipzen A."/>
            <person name="Mondo S."/>
            <person name="Pangilinan J."/>
            <person name="Riley R."/>
            <person name="Salamov A."/>
            <person name="Simmons B.A."/>
            <person name="Magnuson J.K."/>
            <person name="Henrissat B."/>
            <person name="Mortensen U.H."/>
            <person name="Larsen T.O."/>
            <person name="De vries R.P."/>
            <person name="Grigoriev I.V."/>
            <person name="Machida M."/>
            <person name="Baker S.E."/>
            <person name="Andersen M.R."/>
        </authorList>
    </citation>
    <scope>NUCLEOTIDE SEQUENCE [LARGE SCALE GENOMIC DNA]</scope>
    <source>
        <strain evidence="2 3">CBS 126849</strain>
    </source>
</reference>
<sequence length="78" mass="8816">MKSKGRGIRSTELSRRQKKLSREVALDWCAFSWAVEVGEMLRCSRWLLRRPRGLTAFSAWGLFIFPASSSGGQGLRKG</sequence>
<keyword evidence="3" id="KW-1185">Reference proteome</keyword>
<organism evidence="2 3">
    <name type="scientific">Aspergillus novoparasiticus</name>
    <dbReference type="NCBI Taxonomy" id="986946"/>
    <lineage>
        <taxon>Eukaryota</taxon>
        <taxon>Fungi</taxon>
        <taxon>Dikarya</taxon>
        <taxon>Ascomycota</taxon>
        <taxon>Pezizomycotina</taxon>
        <taxon>Eurotiomycetes</taxon>
        <taxon>Eurotiomycetidae</taxon>
        <taxon>Eurotiales</taxon>
        <taxon>Aspergillaceae</taxon>
        <taxon>Aspergillus</taxon>
        <taxon>Aspergillus subgen. Circumdati</taxon>
    </lineage>
</organism>
<name>A0A5N6ERG7_9EURO</name>
<proteinExistence type="predicted"/>
<gene>
    <name evidence="2" type="ORF">BDV33DRAFT_101423</name>
</gene>
<accession>A0A5N6ERG7</accession>
<evidence type="ECO:0000256" key="1">
    <source>
        <dbReference type="SAM" id="MobiDB-lite"/>
    </source>
</evidence>
<evidence type="ECO:0000313" key="2">
    <source>
        <dbReference type="EMBL" id="KAB8220132.1"/>
    </source>
</evidence>
<protein>
    <submittedName>
        <fullName evidence="2">Uncharacterized protein</fullName>
    </submittedName>
</protein>
<feature type="region of interest" description="Disordered" evidence="1">
    <location>
        <begin position="1"/>
        <end position="20"/>
    </location>
</feature>
<dbReference type="Proteomes" id="UP000326799">
    <property type="component" value="Unassembled WGS sequence"/>
</dbReference>
<dbReference type="EMBL" id="ML733432">
    <property type="protein sequence ID" value="KAB8220132.1"/>
    <property type="molecule type" value="Genomic_DNA"/>
</dbReference>